<evidence type="ECO:0008006" key="4">
    <source>
        <dbReference type="Google" id="ProtNLM"/>
    </source>
</evidence>
<evidence type="ECO:0000256" key="1">
    <source>
        <dbReference type="ARBA" id="ARBA00022737"/>
    </source>
</evidence>
<dbReference type="InterPro" id="IPR011989">
    <property type="entry name" value="ARM-like"/>
</dbReference>
<dbReference type="GO" id="GO:0008540">
    <property type="term" value="C:proteasome regulatory particle, base subcomplex"/>
    <property type="evidence" value="ECO:0007669"/>
    <property type="project" value="TreeGrafter"/>
</dbReference>
<dbReference type="PANTHER" id="PTHR10943:SF2">
    <property type="entry name" value="26S PROTEASOME NON-ATPASE REGULATORY SUBUNIT 1"/>
    <property type="match status" value="1"/>
</dbReference>
<accession>A0A6A0H7H0</accession>
<dbReference type="Gene3D" id="1.25.10.10">
    <property type="entry name" value="Leucine-rich Repeat Variant"/>
    <property type="match status" value="1"/>
</dbReference>
<dbReference type="GO" id="GO:0043161">
    <property type="term" value="P:proteasome-mediated ubiquitin-dependent protein catabolic process"/>
    <property type="evidence" value="ECO:0007669"/>
    <property type="project" value="TreeGrafter"/>
</dbReference>
<name>A0A6A0H7H0_HYAAZ</name>
<comment type="caution">
    <text evidence="3">The sequence shown here is derived from an EMBL/GenBank/DDBJ whole genome shotgun (WGS) entry which is preliminary data.</text>
</comment>
<dbReference type="GO" id="GO:0005634">
    <property type="term" value="C:nucleus"/>
    <property type="evidence" value="ECO:0007669"/>
    <property type="project" value="TreeGrafter"/>
</dbReference>
<keyword evidence="1" id="KW-0677">Repeat</keyword>
<feature type="compositionally biased region" description="Acidic residues" evidence="2">
    <location>
        <begin position="37"/>
        <end position="54"/>
    </location>
</feature>
<dbReference type="Proteomes" id="UP000711488">
    <property type="component" value="Unassembled WGS sequence"/>
</dbReference>
<sequence>MQHQVRDYTVTHLCATAPVPSLIKAMQHQEPRKGKDGDDDGEDKKEDEEEEAMEAENLASKDEAEGDVALPEEEKLSDKVDTASADLKLLEDLSPEEKIHQSRCEKMSQILSGEATIQQHLQFLISNNHSDLLILRHTKDAVRASVCHTATVIANGFMHCGTTSDQFLRENLDWLSRATNWAKMTATASLGAYLPRESNSPGYVESGSLYALGLIHANHGGAIIDYLLTQTKETNSEVVRHGGCLGLGLAALGTQRVDIYEQLHKCLLTDDAVTGEGAGLAMGLVMMGSNHTRVIRGVSDVLAGVSGVLAGVSGVLARVSGVIRGEWCDHGVSGVIMGVSGVIGD</sequence>
<dbReference type="GO" id="GO:0034515">
    <property type="term" value="C:proteasome storage granule"/>
    <property type="evidence" value="ECO:0007669"/>
    <property type="project" value="TreeGrafter"/>
</dbReference>
<reference evidence="3" key="3">
    <citation type="submission" date="2019-06" db="EMBL/GenBank/DDBJ databases">
        <authorList>
            <person name="Poynton C."/>
            <person name="Hasenbein S."/>
            <person name="Benoit J.B."/>
            <person name="Sepulveda M.S."/>
            <person name="Poelchau M.F."/>
            <person name="Murali S.C."/>
            <person name="Chen S."/>
            <person name="Glastad K.M."/>
            <person name="Werren J.H."/>
            <person name="Vineis J.H."/>
            <person name="Bowen J.L."/>
            <person name="Friedrich M."/>
            <person name="Jones J."/>
            <person name="Robertson H.M."/>
            <person name="Feyereisen R."/>
            <person name="Mechler-Hickson A."/>
            <person name="Mathers N."/>
            <person name="Lee C.E."/>
            <person name="Colbourne J.K."/>
            <person name="Biales A."/>
            <person name="Johnston J.S."/>
            <person name="Wellborn G.A."/>
            <person name="Rosendale A.J."/>
            <person name="Cridge A.G."/>
            <person name="Munoz-Torres M.C."/>
            <person name="Bain P.A."/>
            <person name="Manny A.R."/>
            <person name="Major K.M."/>
            <person name="Lambert F.N."/>
            <person name="Vulpe C.D."/>
            <person name="Tuck P."/>
            <person name="Blalock B.J."/>
            <person name="Lin Y.-Y."/>
            <person name="Smith M.E."/>
            <person name="Ochoa-Acuna H."/>
            <person name="Chen M.-J.M."/>
            <person name="Childers C.P."/>
            <person name="Qu J."/>
            <person name="Dugan S."/>
            <person name="Lee S.L."/>
            <person name="Chao H."/>
            <person name="Dinh H."/>
            <person name="Han Y."/>
            <person name="Doddapaneni H."/>
            <person name="Worley K.C."/>
            <person name="Muzny D.M."/>
            <person name="Gibbs R.A."/>
            <person name="Richards S."/>
        </authorList>
    </citation>
    <scope>NUCLEOTIDE SEQUENCE</scope>
    <source>
        <strain evidence="3">HAZT.00-mixed</strain>
        <tissue evidence="3">Whole organism</tissue>
    </source>
</reference>
<reference evidence="3" key="1">
    <citation type="submission" date="2014-08" db="EMBL/GenBank/DDBJ databases">
        <authorList>
            <person name="Murali S."/>
            <person name="Richards S."/>
            <person name="Bandaranaike D."/>
            <person name="Bellair M."/>
            <person name="Blankenburg K."/>
            <person name="Chao H."/>
            <person name="Dinh H."/>
            <person name="Doddapaneni H."/>
            <person name="Dugan-Rocha S."/>
            <person name="Elkadiri S."/>
            <person name="Gnanaolivu R."/>
            <person name="Hughes D."/>
            <person name="Lee S."/>
            <person name="Li M."/>
            <person name="Ming W."/>
            <person name="Munidasa M."/>
            <person name="Muniz J."/>
            <person name="Nguyen L."/>
            <person name="Osuji N."/>
            <person name="Pu L.-L."/>
            <person name="Puazo M."/>
            <person name="Skinner E."/>
            <person name="Qu C."/>
            <person name="Quiroz J."/>
            <person name="Raj R."/>
            <person name="Weissenberger G."/>
            <person name="Xin Y."/>
            <person name="Zou X."/>
            <person name="Han Y."/>
            <person name="Worley K."/>
            <person name="Muzny D."/>
            <person name="Gibbs R."/>
        </authorList>
    </citation>
    <scope>NUCLEOTIDE SEQUENCE</scope>
    <source>
        <strain evidence="3">HAZT.00-mixed</strain>
        <tissue evidence="3">Whole organism</tissue>
    </source>
</reference>
<dbReference type="AlphaFoldDB" id="A0A6A0H7H0"/>
<dbReference type="OrthoDB" id="261572at2759"/>
<dbReference type="InterPro" id="IPR002015">
    <property type="entry name" value="Proteasome/cyclosome_rpt"/>
</dbReference>
<feature type="compositionally biased region" description="Basic and acidic residues" evidence="2">
    <location>
        <begin position="72"/>
        <end position="81"/>
    </location>
</feature>
<proteinExistence type="predicted"/>
<gene>
    <name evidence="3" type="ORF">HAZT_HAZT001910</name>
</gene>
<dbReference type="PANTHER" id="PTHR10943">
    <property type="entry name" value="26S PROTEASOME NON-ATPASE REGULATORY SUBUNIT"/>
    <property type="match status" value="1"/>
</dbReference>
<evidence type="ECO:0000256" key="2">
    <source>
        <dbReference type="SAM" id="MobiDB-lite"/>
    </source>
</evidence>
<feature type="region of interest" description="Disordered" evidence="2">
    <location>
        <begin position="21"/>
        <end position="81"/>
    </location>
</feature>
<reference evidence="3" key="2">
    <citation type="journal article" date="2018" name="Environ. Sci. Technol.">
        <title>The Toxicogenome of Hyalella azteca: A Model for Sediment Ecotoxicology and Evolutionary Toxicology.</title>
        <authorList>
            <person name="Poynton H.C."/>
            <person name="Hasenbein S."/>
            <person name="Benoit J.B."/>
            <person name="Sepulveda M.S."/>
            <person name="Poelchau M.F."/>
            <person name="Hughes D.S.T."/>
            <person name="Murali S.C."/>
            <person name="Chen S."/>
            <person name="Glastad K.M."/>
            <person name="Goodisman M.A.D."/>
            <person name="Werren J.H."/>
            <person name="Vineis J.H."/>
            <person name="Bowen J.L."/>
            <person name="Friedrich M."/>
            <person name="Jones J."/>
            <person name="Robertson H.M."/>
            <person name="Feyereisen R."/>
            <person name="Mechler-Hickson A."/>
            <person name="Mathers N."/>
            <person name="Lee C.E."/>
            <person name="Colbourne J.K."/>
            <person name="Biales A."/>
            <person name="Johnston J.S."/>
            <person name="Wellborn G.A."/>
            <person name="Rosendale A.J."/>
            <person name="Cridge A.G."/>
            <person name="Munoz-Torres M.C."/>
            <person name="Bain P.A."/>
            <person name="Manny A.R."/>
            <person name="Major K.M."/>
            <person name="Lambert F.N."/>
            <person name="Vulpe C.D."/>
            <person name="Tuck P."/>
            <person name="Blalock B.J."/>
            <person name="Lin Y.Y."/>
            <person name="Smith M.E."/>
            <person name="Ochoa-Acuna H."/>
            <person name="Chen M.M."/>
            <person name="Childers C.P."/>
            <person name="Qu J."/>
            <person name="Dugan S."/>
            <person name="Lee S.L."/>
            <person name="Chao H."/>
            <person name="Dinh H."/>
            <person name="Han Y."/>
            <person name="Doddapaneni H."/>
            <person name="Worley K.C."/>
            <person name="Muzny D.M."/>
            <person name="Gibbs R.A."/>
            <person name="Richards S."/>
        </authorList>
    </citation>
    <scope>NUCLEOTIDE SEQUENCE</scope>
    <source>
        <strain evidence="3">HAZT.00-mixed</strain>
        <tissue evidence="3">Whole organism</tissue>
    </source>
</reference>
<feature type="compositionally biased region" description="Basic and acidic residues" evidence="2">
    <location>
        <begin position="27"/>
        <end position="36"/>
    </location>
</feature>
<evidence type="ECO:0000313" key="3">
    <source>
        <dbReference type="EMBL" id="KAA0200317.1"/>
    </source>
</evidence>
<dbReference type="Pfam" id="PF01851">
    <property type="entry name" value="PC_rep"/>
    <property type="match status" value="1"/>
</dbReference>
<protein>
    <recommendedName>
        <fullName evidence="4">26S proteasome non-ATPase regulatory subunit 1</fullName>
    </recommendedName>
</protein>
<dbReference type="EMBL" id="JQDR03006398">
    <property type="protein sequence ID" value="KAA0200317.1"/>
    <property type="molecule type" value="Genomic_DNA"/>
</dbReference>
<organism evidence="3">
    <name type="scientific">Hyalella azteca</name>
    <name type="common">Amphipod</name>
    <dbReference type="NCBI Taxonomy" id="294128"/>
    <lineage>
        <taxon>Eukaryota</taxon>
        <taxon>Metazoa</taxon>
        <taxon>Ecdysozoa</taxon>
        <taxon>Arthropoda</taxon>
        <taxon>Crustacea</taxon>
        <taxon>Multicrustacea</taxon>
        <taxon>Malacostraca</taxon>
        <taxon>Eumalacostraca</taxon>
        <taxon>Peracarida</taxon>
        <taxon>Amphipoda</taxon>
        <taxon>Senticaudata</taxon>
        <taxon>Talitrida</taxon>
        <taxon>Talitroidea</taxon>
        <taxon>Hyalellidae</taxon>
        <taxon>Hyalella</taxon>
    </lineage>
</organism>